<dbReference type="Gene3D" id="3.30.390.10">
    <property type="entry name" value="Enolase-like, N-terminal domain"/>
    <property type="match status" value="1"/>
</dbReference>
<dbReference type="InterPro" id="IPR029017">
    <property type="entry name" value="Enolase-like_N"/>
</dbReference>
<reference evidence="3 4" key="1">
    <citation type="submission" date="2018-05" db="EMBL/GenBank/DDBJ databases">
        <title>Chitinophaga sp. nov., isolated from rhizosphere soil of Alhagi.</title>
        <authorList>
            <person name="Liu Y."/>
        </authorList>
    </citation>
    <scope>NUCLEOTIDE SEQUENCE [LARGE SCALE GENOMIC DNA]</scope>
    <source>
        <strain evidence="3 4">T22</strain>
    </source>
</reference>
<accession>A0ABM6WEA9</accession>
<dbReference type="InterPro" id="IPR013342">
    <property type="entry name" value="Mandelate_racemase_C"/>
</dbReference>
<proteinExistence type="predicted"/>
<gene>
    <name evidence="3" type="ORF">DLD77_04465</name>
</gene>
<dbReference type="Pfam" id="PF13378">
    <property type="entry name" value="MR_MLE_C"/>
    <property type="match status" value="1"/>
</dbReference>
<sequence>MRITKIETVHISHLLMLRVHTDAGITGHGETYYAPGAVAALLHDWMSDKLLGANALDIEKHWRFFYQRFMNFGGRGAEIRAISALDLALWDILGQSCGLPVWQLLGGRTQNVLPAYNSAGGTSYGVPVSGGGERLSQQLLWPGHGSAGFNGPLEDNWASVHRPAEYAEELLREGYTAMKMWALDPLAHRSGGTLHLGWKELKAALAPLFKVRERVGYDIELMLDGHGFFQWPAAMRIAEVMRDIKPLWMEDVLRTDNMDTLKRFRDAAGVPVAVSEMLTVRDDYRQVLENGGADYIMIDPTWVGGISETRRITEMAIPYNIPVTMHDCTGPLTLLAGVHVGISNHNVVYQESVRAHLRVAYKKLIDADITVNNGGIHAPVRPGIGAAWLPELFSETAPTYRVSVWQP</sequence>
<dbReference type="PANTHER" id="PTHR48080">
    <property type="entry name" value="D-GALACTONATE DEHYDRATASE-RELATED"/>
    <property type="match status" value="1"/>
</dbReference>
<keyword evidence="1" id="KW-0456">Lyase</keyword>
<evidence type="ECO:0000256" key="1">
    <source>
        <dbReference type="ARBA" id="ARBA00023239"/>
    </source>
</evidence>
<dbReference type="Gene3D" id="3.20.20.120">
    <property type="entry name" value="Enolase-like C-terminal domain"/>
    <property type="match status" value="1"/>
</dbReference>
<dbReference type="SFLD" id="SFLDS00001">
    <property type="entry name" value="Enolase"/>
    <property type="match status" value="1"/>
</dbReference>
<dbReference type="SUPFAM" id="SSF51604">
    <property type="entry name" value="Enolase C-terminal domain-like"/>
    <property type="match status" value="1"/>
</dbReference>
<dbReference type="CDD" id="cd03316">
    <property type="entry name" value="MR_like"/>
    <property type="match status" value="1"/>
</dbReference>
<dbReference type="InterPro" id="IPR034593">
    <property type="entry name" value="DgoD-like"/>
</dbReference>
<organism evidence="3 4">
    <name type="scientific">Chitinophaga alhagiae</name>
    <dbReference type="NCBI Taxonomy" id="2203219"/>
    <lineage>
        <taxon>Bacteria</taxon>
        <taxon>Pseudomonadati</taxon>
        <taxon>Bacteroidota</taxon>
        <taxon>Chitinophagia</taxon>
        <taxon>Chitinophagales</taxon>
        <taxon>Chitinophagaceae</taxon>
        <taxon>Chitinophaga</taxon>
    </lineage>
</organism>
<dbReference type="InterPro" id="IPR029065">
    <property type="entry name" value="Enolase_C-like"/>
</dbReference>
<dbReference type="InterPro" id="IPR018110">
    <property type="entry name" value="Mandel_Rmase/mucon_lact_enz_CS"/>
</dbReference>
<keyword evidence="4" id="KW-1185">Reference proteome</keyword>
<dbReference type="Pfam" id="PF02746">
    <property type="entry name" value="MR_MLE_N"/>
    <property type="match status" value="1"/>
</dbReference>
<dbReference type="Proteomes" id="UP000246099">
    <property type="component" value="Chromosome"/>
</dbReference>
<dbReference type="PROSITE" id="PS00908">
    <property type="entry name" value="MR_MLE_1"/>
    <property type="match status" value="1"/>
</dbReference>
<feature type="domain" description="Mandelate racemase/muconate lactonizing enzyme C-terminal" evidence="2">
    <location>
        <begin position="163"/>
        <end position="271"/>
    </location>
</feature>
<evidence type="ECO:0000313" key="4">
    <source>
        <dbReference type="Proteomes" id="UP000246099"/>
    </source>
</evidence>
<dbReference type="SFLD" id="SFLDG00179">
    <property type="entry name" value="mandelate_racemase"/>
    <property type="match status" value="1"/>
</dbReference>
<dbReference type="SMART" id="SM00922">
    <property type="entry name" value="MR_MLE"/>
    <property type="match status" value="1"/>
</dbReference>
<dbReference type="InterPro" id="IPR036849">
    <property type="entry name" value="Enolase-like_C_sf"/>
</dbReference>
<dbReference type="PANTHER" id="PTHR48080:SF2">
    <property type="entry name" value="D-GALACTONATE DEHYDRATASE"/>
    <property type="match status" value="1"/>
</dbReference>
<dbReference type="InterPro" id="IPR013341">
    <property type="entry name" value="Mandelate_racemase_N_dom"/>
</dbReference>
<dbReference type="SUPFAM" id="SSF54826">
    <property type="entry name" value="Enolase N-terminal domain-like"/>
    <property type="match status" value="1"/>
</dbReference>
<protein>
    <submittedName>
        <fullName evidence="3">Mandelate racemase/muconate lactonizing enzyme family protein</fullName>
    </submittedName>
</protein>
<evidence type="ECO:0000313" key="3">
    <source>
        <dbReference type="EMBL" id="AWO02218.1"/>
    </source>
</evidence>
<evidence type="ECO:0000259" key="2">
    <source>
        <dbReference type="SMART" id="SM00922"/>
    </source>
</evidence>
<dbReference type="EMBL" id="CP029600">
    <property type="protein sequence ID" value="AWO02218.1"/>
    <property type="molecule type" value="Genomic_DNA"/>
</dbReference>
<name>A0ABM6WEA9_9BACT</name>